<evidence type="ECO:0000256" key="8">
    <source>
        <dbReference type="ARBA" id="ARBA00023015"/>
    </source>
</evidence>
<name>A0ABW3XUL8_9ACTN</name>
<feature type="domain" description="4Fe-4S Wbl-type" evidence="13">
    <location>
        <begin position="21"/>
        <end position="87"/>
    </location>
</feature>
<dbReference type="PROSITE" id="PS51674">
    <property type="entry name" value="4FE4S_WBL"/>
    <property type="match status" value="1"/>
</dbReference>
<evidence type="ECO:0000256" key="11">
    <source>
        <dbReference type="ARBA" id="ARBA00023163"/>
    </source>
</evidence>
<dbReference type="PANTHER" id="PTHR38839">
    <property type="entry name" value="TRANSCRIPTIONAL REGULATOR WHID-RELATED"/>
    <property type="match status" value="1"/>
</dbReference>
<dbReference type="InterPro" id="IPR034768">
    <property type="entry name" value="4FE4S_WBL"/>
</dbReference>
<dbReference type="EMBL" id="JBHTMM010000176">
    <property type="protein sequence ID" value="MFD1313266.1"/>
    <property type="molecule type" value="Genomic_DNA"/>
</dbReference>
<evidence type="ECO:0000256" key="5">
    <source>
        <dbReference type="ARBA" id="ARBA00022723"/>
    </source>
</evidence>
<organism evidence="14 15">
    <name type="scientific">Streptomyces kaempferi</name>
    <dbReference type="NCBI Taxonomy" id="333725"/>
    <lineage>
        <taxon>Bacteria</taxon>
        <taxon>Bacillati</taxon>
        <taxon>Actinomycetota</taxon>
        <taxon>Actinomycetes</taxon>
        <taxon>Kitasatosporales</taxon>
        <taxon>Streptomycetaceae</taxon>
        <taxon>Streptomyces</taxon>
    </lineage>
</organism>
<evidence type="ECO:0000256" key="1">
    <source>
        <dbReference type="ARBA" id="ARBA00001966"/>
    </source>
</evidence>
<comment type="similarity">
    <text evidence="3">Belongs to the WhiB family.</text>
</comment>
<dbReference type="Pfam" id="PF02467">
    <property type="entry name" value="Whib"/>
    <property type="match status" value="1"/>
</dbReference>
<evidence type="ECO:0000256" key="2">
    <source>
        <dbReference type="ARBA" id="ARBA00004496"/>
    </source>
</evidence>
<accession>A0ABW3XUL8</accession>
<keyword evidence="8" id="KW-0805">Transcription regulation</keyword>
<comment type="caution">
    <text evidence="14">The sequence shown here is derived from an EMBL/GenBank/DDBJ whole genome shotgun (WGS) entry which is preliminary data.</text>
</comment>
<keyword evidence="6" id="KW-0408">Iron</keyword>
<evidence type="ECO:0000313" key="14">
    <source>
        <dbReference type="EMBL" id="MFD1313266.1"/>
    </source>
</evidence>
<keyword evidence="10" id="KW-1015">Disulfide bond</keyword>
<dbReference type="RefSeq" id="WP_381242327.1">
    <property type="nucleotide sequence ID" value="NZ_JBHSKH010000114.1"/>
</dbReference>
<proteinExistence type="inferred from homology"/>
<evidence type="ECO:0000256" key="4">
    <source>
        <dbReference type="ARBA" id="ARBA00022485"/>
    </source>
</evidence>
<keyword evidence="9" id="KW-0238">DNA-binding</keyword>
<comment type="subcellular location">
    <subcellularLocation>
        <location evidence="2">Cytoplasm</location>
    </subcellularLocation>
</comment>
<feature type="region of interest" description="Disordered" evidence="12">
    <location>
        <begin position="89"/>
        <end position="113"/>
    </location>
</feature>
<evidence type="ECO:0000256" key="7">
    <source>
        <dbReference type="ARBA" id="ARBA00023014"/>
    </source>
</evidence>
<gene>
    <name evidence="14" type="ORF">ACFQ5X_47005</name>
</gene>
<evidence type="ECO:0000259" key="13">
    <source>
        <dbReference type="PROSITE" id="PS51674"/>
    </source>
</evidence>
<comment type="cofactor">
    <cofactor evidence="1">
        <name>[4Fe-4S] cluster</name>
        <dbReference type="ChEBI" id="CHEBI:49883"/>
    </cofactor>
</comment>
<evidence type="ECO:0000313" key="15">
    <source>
        <dbReference type="Proteomes" id="UP001597058"/>
    </source>
</evidence>
<evidence type="ECO:0000256" key="10">
    <source>
        <dbReference type="ARBA" id="ARBA00023157"/>
    </source>
</evidence>
<protein>
    <submittedName>
        <fullName evidence="14">WhiB family transcriptional regulator</fullName>
    </submittedName>
</protein>
<keyword evidence="11" id="KW-0804">Transcription</keyword>
<keyword evidence="5" id="KW-0479">Metal-binding</keyword>
<feature type="compositionally biased region" description="Basic and acidic residues" evidence="12">
    <location>
        <begin position="94"/>
        <end position="105"/>
    </location>
</feature>
<keyword evidence="15" id="KW-1185">Reference proteome</keyword>
<evidence type="ECO:0000256" key="12">
    <source>
        <dbReference type="SAM" id="MobiDB-lite"/>
    </source>
</evidence>
<keyword evidence="7" id="KW-0411">Iron-sulfur</keyword>
<evidence type="ECO:0000256" key="9">
    <source>
        <dbReference type="ARBA" id="ARBA00023125"/>
    </source>
</evidence>
<keyword evidence="4" id="KW-0004">4Fe-4S</keyword>
<evidence type="ECO:0000256" key="6">
    <source>
        <dbReference type="ARBA" id="ARBA00023004"/>
    </source>
</evidence>
<dbReference type="InterPro" id="IPR003482">
    <property type="entry name" value="Whib"/>
</dbReference>
<sequence length="113" mass="12349">MAILDSGVPRIPLPASATRTACRNDPQRFDVERGEVTASAAADRIRQAKATCRTCPIAAACLRWALTHTDLSRGGVWTATTEPERAALRRRLEKRLGPDRGERPRHPGGRLAP</sequence>
<dbReference type="Proteomes" id="UP001597058">
    <property type="component" value="Unassembled WGS sequence"/>
</dbReference>
<feature type="region of interest" description="Disordered" evidence="12">
    <location>
        <begin position="1"/>
        <end position="26"/>
    </location>
</feature>
<reference evidence="15" key="1">
    <citation type="journal article" date="2019" name="Int. J. Syst. Evol. Microbiol.">
        <title>The Global Catalogue of Microorganisms (GCM) 10K type strain sequencing project: providing services to taxonomists for standard genome sequencing and annotation.</title>
        <authorList>
            <consortium name="The Broad Institute Genomics Platform"/>
            <consortium name="The Broad Institute Genome Sequencing Center for Infectious Disease"/>
            <person name="Wu L."/>
            <person name="Ma J."/>
        </authorList>
    </citation>
    <scope>NUCLEOTIDE SEQUENCE [LARGE SCALE GENOMIC DNA]</scope>
    <source>
        <strain evidence="15">CGMCC 4.7020</strain>
    </source>
</reference>
<evidence type="ECO:0000256" key="3">
    <source>
        <dbReference type="ARBA" id="ARBA00006597"/>
    </source>
</evidence>